<evidence type="ECO:0000259" key="4">
    <source>
        <dbReference type="PROSITE" id="PS51332"/>
    </source>
</evidence>
<dbReference type="AlphaFoldDB" id="A0A1Y3UZF3"/>
<dbReference type="GO" id="GO:0005829">
    <property type="term" value="C:cytosol"/>
    <property type="evidence" value="ECO:0007669"/>
    <property type="project" value="TreeGrafter"/>
</dbReference>
<evidence type="ECO:0000256" key="3">
    <source>
        <dbReference type="ARBA" id="ARBA00023285"/>
    </source>
</evidence>
<evidence type="ECO:0000313" key="7">
    <source>
        <dbReference type="Proteomes" id="UP000196329"/>
    </source>
</evidence>
<dbReference type="Gene3D" id="1.10.1240.10">
    <property type="entry name" value="Methionine synthase domain"/>
    <property type="match status" value="1"/>
</dbReference>
<name>A0A1Y3UZF3_BACUN</name>
<comment type="caution">
    <text evidence="6">The sequence shown here is derived from an EMBL/GenBank/DDBJ whole genome shotgun (WGS) entry which is preliminary data.</text>
</comment>
<dbReference type="GO" id="GO:0046872">
    <property type="term" value="F:metal ion binding"/>
    <property type="evidence" value="ECO:0007669"/>
    <property type="project" value="UniProtKB-KW"/>
</dbReference>
<accession>A0A1Y3UZF3</accession>
<dbReference type="CDD" id="cd02070">
    <property type="entry name" value="corrinoid_protein_B12-BD"/>
    <property type="match status" value="1"/>
</dbReference>
<evidence type="ECO:0000256" key="1">
    <source>
        <dbReference type="ARBA" id="ARBA00010854"/>
    </source>
</evidence>
<evidence type="ECO:0000313" key="6">
    <source>
        <dbReference type="EMBL" id="OUN54216.1"/>
    </source>
</evidence>
<keyword evidence="6" id="KW-0808">Transferase</keyword>
<protein>
    <submittedName>
        <fullName evidence="6">Methyltransferase</fullName>
    </submittedName>
</protein>
<dbReference type="SUPFAM" id="SSF47644">
    <property type="entry name" value="Methionine synthase domain"/>
    <property type="match status" value="1"/>
</dbReference>
<dbReference type="Gene3D" id="3.40.50.280">
    <property type="entry name" value="Cobalamin-binding domain"/>
    <property type="match status" value="1"/>
</dbReference>
<dbReference type="EMBL" id="NFHS01000005">
    <property type="protein sequence ID" value="OUN54216.1"/>
    <property type="molecule type" value="Genomic_DNA"/>
</dbReference>
<dbReference type="InterPro" id="IPR036594">
    <property type="entry name" value="Meth_synthase_dom"/>
</dbReference>
<dbReference type="PROSITE" id="PS51337">
    <property type="entry name" value="B12_BINDING_NTER"/>
    <property type="match status" value="1"/>
</dbReference>
<sequence length="212" mass="22598">MAELVNLKECIVSGKLEDAKTIVNEAIAAGVEAQDIINNYLIKGMEEIGQRFEEGKAFVPNLLLAARAMKGCLEILKPLLKDASGTSLGTLVIGTVKGDLHDIGKNLVASMLEGCGFEVINLGVDISDRQFVEAVKKYNPQIVCLSALLTTTMNYMQNVIDTLAAEGLRDKVKVLVGGAPVNEEFAMRIGADGYSSNANGAVLLAKRVLQAC</sequence>
<keyword evidence="2" id="KW-0479">Metal-binding</keyword>
<dbReference type="GO" id="GO:0050667">
    <property type="term" value="P:homocysteine metabolic process"/>
    <property type="evidence" value="ECO:0007669"/>
    <property type="project" value="TreeGrafter"/>
</dbReference>
<dbReference type="InterPro" id="IPR006158">
    <property type="entry name" value="Cobalamin-bd"/>
</dbReference>
<evidence type="ECO:0000256" key="2">
    <source>
        <dbReference type="ARBA" id="ARBA00022723"/>
    </source>
</evidence>
<dbReference type="Pfam" id="PF02607">
    <property type="entry name" value="B12-binding_2"/>
    <property type="match status" value="1"/>
</dbReference>
<dbReference type="InterPro" id="IPR036724">
    <property type="entry name" value="Cobalamin-bd_sf"/>
</dbReference>
<organism evidence="6 7">
    <name type="scientific">Bacteroides uniformis</name>
    <dbReference type="NCBI Taxonomy" id="820"/>
    <lineage>
        <taxon>Bacteria</taxon>
        <taxon>Pseudomonadati</taxon>
        <taxon>Bacteroidota</taxon>
        <taxon>Bacteroidia</taxon>
        <taxon>Bacteroidales</taxon>
        <taxon>Bacteroidaceae</taxon>
        <taxon>Bacteroides</taxon>
    </lineage>
</organism>
<dbReference type="Pfam" id="PF02310">
    <property type="entry name" value="B12-binding"/>
    <property type="match status" value="1"/>
</dbReference>
<dbReference type="FunFam" id="3.40.50.280:FF:000003">
    <property type="entry name" value="Dimethylamine methyltransferase corrinoid protein"/>
    <property type="match status" value="1"/>
</dbReference>
<dbReference type="InterPro" id="IPR003759">
    <property type="entry name" value="Cbl-bd_cap"/>
</dbReference>
<dbReference type="GO" id="GO:0008705">
    <property type="term" value="F:methionine synthase activity"/>
    <property type="evidence" value="ECO:0007669"/>
    <property type="project" value="TreeGrafter"/>
</dbReference>
<keyword evidence="3" id="KW-0170">Cobalt</keyword>
<dbReference type="PANTHER" id="PTHR45833:SF1">
    <property type="entry name" value="METHIONINE SYNTHASE"/>
    <property type="match status" value="1"/>
</dbReference>
<dbReference type="RefSeq" id="WP_087332835.1">
    <property type="nucleotide sequence ID" value="NZ_NFHS01000005.1"/>
</dbReference>
<feature type="domain" description="B12-binding" evidence="4">
    <location>
        <begin position="88"/>
        <end position="212"/>
    </location>
</feature>
<dbReference type="PROSITE" id="PS51332">
    <property type="entry name" value="B12_BINDING"/>
    <property type="match status" value="1"/>
</dbReference>
<dbReference type="InterPro" id="IPR050554">
    <property type="entry name" value="Met_Synthase/Corrinoid"/>
</dbReference>
<dbReference type="GO" id="GO:0031419">
    <property type="term" value="F:cobalamin binding"/>
    <property type="evidence" value="ECO:0007669"/>
    <property type="project" value="InterPro"/>
</dbReference>
<dbReference type="SMART" id="SM01018">
    <property type="entry name" value="B12-binding_2"/>
    <property type="match status" value="1"/>
</dbReference>
<dbReference type="PANTHER" id="PTHR45833">
    <property type="entry name" value="METHIONINE SYNTHASE"/>
    <property type="match status" value="1"/>
</dbReference>
<feature type="domain" description="B12-binding N-terminal" evidence="5">
    <location>
        <begin position="1"/>
        <end position="88"/>
    </location>
</feature>
<dbReference type="Proteomes" id="UP000196329">
    <property type="component" value="Unassembled WGS sequence"/>
</dbReference>
<reference evidence="7" key="1">
    <citation type="submission" date="2017-04" db="EMBL/GenBank/DDBJ databases">
        <title>Function of individual gut microbiota members based on whole genome sequencing of pure cultures obtained from chicken caecum.</title>
        <authorList>
            <person name="Medvecky M."/>
            <person name="Cejkova D."/>
            <person name="Polansky O."/>
            <person name="Karasova D."/>
            <person name="Kubasova T."/>
            <person name="Cizek A."/>
            <person name="Rychlik I."/>
        </authorList>
    </citation>
    <scope>NUCLEOTIDE SEQUENCE [LARGE SCALE GENOMIC DNA]</scope>
    <source>
        <strain evidence="7">An67</strain>
    </source>
</reference>
<comment type="similarity">
    <text evidence="1">Belongs to the methylamine corrinoid protein family.</text>
</comment>
<evidence type="ECO:0000259" key="5">
    <source>
        <dbReference type="PROSITE" id="PS51337"/>
    </source>
</evidence>
<dbReference type="GO" id="GO:0046653">
    <property type="term" value="P:tetrahydrofolate metabolic process"/>
    <property type="evidence" value="ECO:0007669"/>
    <property type="project" value="TreeGrafter"/>
</dbReference>
<dbReference type="SUPFAM" id="SSF52242">
    <property type="entry name" value="Cobalamin (vitamin B12)-binding domain"/>
    <property type="match status" value="1"/>
</dbReference>
<gene>
    <name evidence="6" type="ORF">B5G17_11440</name>
</gene>
<proteinExistence type="inferred from homology"/>
<keyword evidence="6" id="KW-0489">Methyltransferase</keyword>
<dbReference type="GO" id="GO:0032259">
    <property type="term" value="P:methylation"/>
    <property type="evidence" value="ECO:0007669"/>
    <property type="project" value="UniProtKB-KW"/>
</dbReference>